<gene>
    <name evidence="8" type="primary">ABSGL_02689.1 scaffold 3684</name>
</gene>
<dbReference type="InParanoid" id="A0A163LW10"/>
<feature type="domain" description="HOOK N-terminal" evidence="7">
    <location>
        <begin position="7"/>
        <end position="148"/>
    </location>
</feature>
<dbReference type="Pfam" id="PF19047">
    <property type="entry name" value="HOOK_N"/>
    <property type="match status" value="1"/>
</dbReference>
<accession>A0A163LW10</accession>
<name>A0A163LW10_ABSGL</name>
<keyword evidence="3 4" id="KW-0175">Coiled coil</keyword>
<dbReference type="CDD" id="cd22211">
    <property type="entry name" value="HkD_SF"/>
    <property type="match status" value="1"/>
</dbReference>
<evidence type="ECO:0000313" key="9">
    <source>
        <dbReference type="Proteomes" id="UP000078561"/>
    </source>
</evidence>
<evidence type="ECO:0000313" key="8">
    <source>
        <dbReference type="EMBL" id="SAL97218.1"/>
    </source>
</evidence>
<organism evidence="8">
    <name type="scientific">Absidia glauca</name>
    <name type="common">Pin mould</name>
    <dbReference type="NCBI Taxonomy" id="4829"/>
    <lineage>
        <taxon>Eukaryota</taxon>
        <taxon>Fungi</taxon>
        <taxon>Fungi incertae sedis</taxon>
        <taxon>Mucoromycota</taxon>
        <taxon>Mucoromycotina</taxon>
        <taxon>Mucoromycetes</taxon>
        <taxon>Mucorales</taxon>
        <taxon>Cunninghamellaceae</taxon>
        <taxon>Absidia</taxon>
    </lineage>
</organism>
<dbReference type="Gene3D" id="1.10.418.10">
    <property type="entry name" value="Calponin-like domain"/>
    <property type="match status" value="1"/>
</dbReference>
<feature type="region of interest" description="Disordered" evidence="5">
    <location>
        <begin position="156"/>
        <end position="175"/>
    </location>
</feature>
<dbReference type="Proteomes" id="UP000078561">
    <property type="component" value="Unassembled WGS sequence"/>
</dbReference>
<dbReference type="OMA" id="TERCHEL"/>
<evidence type="ECO:0000259" key="7">
    <source>
        <dbReference type="Pfam" id="PF19047"/>
    </source>
</evidence>
<feature type="coiled-coil region" evidence="4">
    <location>
        <begin position="508"/>
        <end position="535"/>
    </location>
</feature>
<dbReference type="GO" id="GO:0008017">
    <property type="term" value="F:microtubule binding"/>
    <property type="evidence" value="ECO:0007669"/>
    <property type="project" value="InterPro"/>
</dbReference>
<feature type="compositionally biased region" description="Polar residues" evidence="5">
    <location>
        <begin position="160"/>
        <end position="175"/>
    </location>
</feature>
<feature type="coiled-coil region" evidence="4">
    <location>
        <begin position="189"/>
        <end position="361"/>
    </location>
</feature>
<protein>
    <recommendedName>
        <fullName evidence="10">Calponin-homology (CH) domain-containing protein</fullName>
    </recommendedName>
</protein>
<evidence type="ECO:0000259" key="6">
    <source>
        <dbReference type="Pfam" id="PF05622"/>
    </source>
</evidence>
<dbReference type="SUPFAM" id="SSF116907">
    <property type="entry name" value="Hook domain"/>
    <property type="match status" value="1"/>
</dbReference>
<keyword evidence="2" id="KW-0963">Cytoplasm</keyword>
<comment type="subcellular location">
    <subcellularLocation>
        <location evidence="1">Cytoplasm</location>
    </subcellularLocation>
</comment>
<evidence type="ECO:0000256" key="4">
    <source>
        <dbReference type="SAM" id="Coils"/>
    </source>
</evidence>
<dbReference type="InterPro" id="IPR043936">
    <property type="entry name" value="HOOK_N"/>
</dbReference>
<evidence type="ECO:0000256" key="2">
    <source>
        <dbReference type="ARBA" id="ARBA00022490"/>
    </source>
</evidence>
<keyword evidence="9" id="KW-1185">Reference proteome</keyword>
<dbReference type="GO" id="GO:0030705">
    <property type="term" value="P:cytoskeleton-dependent intracellular transport"/>
    <property type="evidence" value="ECO:0007669"/>
    <property type="project" value="InterPro"/>
</dbReference>
<dbReference type="GO" id="GO:0031122">
    <property type="term" value="P:cytoplasmic microtubule organization"/>
    <property type="evidence" value="ECO:0007669"/>
    <property type="project" value="InterPro"/>
</dbReference>
<dbReference type="PANTHER" id="PTHR18947">
    <property type="entry name" value="HOOK PROTEINS"/>
    <property type="match status" value="1"/>
</dbReference>
<dbReference type="InterPro" id="IPR008636">
    <property type="entry name" value="Hook_C"/>
</dbReference>
<dbReference type="InterPro" id="IPR036872">
    <property type="entry name" value="CH_dom_sf"/>
</dbReference>
<dbReference type="GO" id="GO:0051959">
    <property type="term" value="F:dynein light intermediate chain binding"/>
    <property type="evidence" value="ECO:0007669"/>
    <property type="project" value="TreeGrafter"/>
</dbReference>
<proteinExistence type="predicted"/>
<evidence type="ECO:0000256" key="1">
    <source>
        <dbReference type="ARBA" id="ARBA00004496"/>
    </source>
</evidence>
<evidence type="ECO:0008006" key="10">
    <source>
        <dbReference type="Google" id="ProtNLM"/>
    </source>
</evidence>
<sequence>MEAAMEEAFVGWFNTFECKSHPIDTIVELADGVILSDILVDIDGKWFKQIPQPSTDAPMTWVQRLNNQKLVYKLIMRYFEEVLGQDPELLPTVNLEAIARNADLQELLLMCQLVVAIAVQSDNNRMYIEMIQSLSQKSQQTLMVSIEEVMNNFNRDELNPRSSQHSATSVKSASRSLYADSGLPSKGLLAKISSEKKQFEATHMQLSAEYDDLRQRFEDLLDEKADLEHRLQDMDSAITQANDTGKPDLVMRAELDHIKQDLAKSEDKRHEMEQSLYEHVQSIHELKRKIDDLTHQSDETDSLRGQLDGYQPTIERLRTTEEALDKYKRKAEETADLRRHIKALEEQNTSLLERSHQVEDEYRKVLAFKTLMDSYKQQVQQLESSHLEIVKVKDQLDAQMATLVGRSTCLEGERDRGAEQVQILEDHIRELELVGAGMTLDKVVSETSGEQHDEPLDPDCQNDIEENLKETNETELRLTIGRLKRHIEKMEGTSTLDPGPQDVNPNTIQGLQEAKDLFEKQHEALLSERDQLRQQVVEIRNGVPGSLLNQPQTIMVFRSRFLDLEKVSANLKTQSAQLEATVTQGTNSVAKDPVTFQQYGDEQRLLQEELDRLEDVAKTQLHDINRMLVEATYLNGVNNQPSSNLDRPGLTNDDFAVIKEQITDMEGPLVHLHEEIKGTQVKMGQVQHMVKLYGQLLQEMTARFALGGSSEGSSTLLTRIPRSKEEEQDFIKKQVHDVRLQSKKEQHLIISAWYDLALKNHREMVGSSNRSTPSSWLGRQRKILDSHLRQKIC</sequence>
<dbReference type="OrthoDB" id="49395at2759"/>
<dbReference type="GO" id="GO:0005815">
    <property type="term" value="C:microtubule organizing center"/>
    <property type="evidence" value="ECO:0007669"/>
    <property type="project" value="TreeGrafter"/>
</dbReference>
<feature type="domain" description="Hook C-terminal" evidence="6">
    <location>
        <begin position="218"/>
        <end position="432"/>
    </location>
</feature>
<dbReference type="GO" id="GO:0005737">
    <property type="term" value="C:cytoplasm"/>
    <property type="evidence" value="ECO:0007669"/>
    <property type="project" value="UniProtKB-SubCell"/>
</dbReference>
<dbReference type="Pfam" id="PF05622">
    <property type="entry name" value="HOOK"/>
    <property type="match status" value="1"/>
</dbReference>
<evidence type="ECO:0000256" key="3">
    <source>
        <dbReference type="ARBA" id="ARBA00023054"/>
    </source>
</evidence>
<evidence type="ECO:0000256" key="5">
    <source>
        <dbReference type="SAM" id="MobiDB-lite"/>
    </source>
</evidence>
<dbReference type="STRING" id="4829.A0A163LW10"/>
<dbReference type="AlphaFoldDB" id="A0A163LW10"/>
<dbReference type="PANTHER" id="PTHR18947:SF28">
    <property type="entry name" value="GIRDIN, ISOFORM A"/>
    <property type="match status" value="1"/>
</dbReference>
<dbReference type="EMBL" id="LT551602">
    <property type="protein sequence ID" value="SAL97218.1"/>
    <property type="molecule type" value="Genomic_DNA"/>
</dbReference>
<reference evidence="8" key="1">
    <citation type="submission" date="2016-04" db="EMBL/GenBank/DDBJ databases">
        <authorList>
            <person name="Evans L.H."/>
            <person name="Alamgir A."/>
            <person name="Owens N."/>
            <person name="Weber N.D."/>
            <person name="Virtaneva K."/>
            <person name="Barbian K."/>
            <person name="Babar A."/>
            <person name="Rosenke K."/>
        </authorList>
    </citation>
    <scope>NUCLEOTIDE SEQUENCE [LARGE SCALE GENOMIC DNA]</scope>
    <source>
        <strain evidence="8">CBS 101.48</strain>
    </source>
</reference>